<accession>A0A6S7FH80</accession>
<feature type="region of interest" description="Disordered" evidence="1">
    <location>
        <begin position="894"/>
        <end position="930"/>
    </location>
</feature>
<feature type="region of interest" description="Disordered" evidence="1">
    <location>
        <begin position="1"/>
        <end position="73"/>
    </location>
</feature>
<dbReference type="OrthoDB" id="10067762at2759"/>
<dbReference type="InterPro" id="IPR040676">
    <property type="entry name" value="DUF5641"/>
</dbReference>
<dbReference type="Pfam" id="PF18701">
    <property type="entry name" value="DUF5641"/>
    <property type="match status" value="1"/>
</dbReference>
<evidence type="ECO:0000313" key="4">
    <source>
        <dbReference type="Proteomes" id="UP001152795"/>
    </source>
</evidence>
<feature type="region of interest" description="Disordered" evidence="1">
    <location>
        <begin position="610"/>
        <end position="641"/>
    </location>
</feature>
<feature type="domain" description="DUF5641" evidence="2">
    <location>
        <begin position="1341"/>
        <end position="1400"/>
    </location>
</feature>
<protein>
    <submittedName>
        <fullName evidence="3">PREDICTED: uncharacterized protein LOC107357656</fullName>
    </submittedName>
</protein>
<dbReference type="PANTHER" id="PTHR47331:SF6">
    <property type="entry name" value="DOUBLECORTIN DOMAIN-CONTAINING PROTEIN"/>
    <property type="match status" value="1"/>
</dbReference>
<name>A0A6S7FH80_PARCT</name>
<feature type="region of interest" description="Disordered" evidence="1">
    <location>
        <begin position="177"/>
        <end position="211"/>
    </location>
</feature>
<proteinExistence type="predicted"/>
<feature type="compositionally biased region" description="Low complexity" evidence="1">
    <location>
        <begin position="183"/>
        <end position="206"/>
    </location>
</feature>
<keyword evidence="4" id="KW-1185">Reference proteome</keyword>
<dbReference type="Pfam" id="PF03564">
    <property type="entry name" value="DUF1759"/>
    <property type="match status" value="1"/>
</dbReference>
<evidence type="ECO:0000256" key="1">
    <source>
        <dbReference type="SAM" id="MobiDB-lite"/>
    </source>
</evidence>
<dbReference type="PANTHER" id="PTHR47331">
    <property type="entry name" value="PHD-TYPE DOMAIN-CONTAINING PROTEIN"/>
    <property type="match status" value="1"/>
</dbReference>
<gene>
    <name evidence="3" type="ORF">PACLA_8A053674</name>
</gene>
<feature type="compositionally biased region" description="Basic and acidic residues" evidence="1">
    <location>
        <begin position="610"/>
        <end position="634"/>
    </location>
</feature>
<dbReference type="InterPro" id="IPR008042">
    <property type="entry name" value="Retrotrans_Pao"/>
</dbReference>
<comment type="caution">
    <text evidence="3">The sequence shown here is derived from an EMBL/GenBank/DDBJ whole genome shotgun (WGS) entry which is preliminary data.</text>
</comment>
<dbReference type="Pfam" id="PF05380">
    <property type="entry name" value="Peptidase_A17"/>
    <property type="match status" value="1"/>
</dbReference>
<reference evidence="3" key="1">
    <citation type="submission" date="2020-04" db="EMBL/GenBank/DDBJ databases">
        <authorList>
            <person name="Alioto T."/>
            <person name="Alioto T."/>
            <person name="Gomez Garrido J."/>
        </authorList>
    </citation>
    <scope>NUCLEOTIDE SEQUENCE</scope>
    <source>
        <strain evidence="3">A484AB</strain>
    </source>
</reference>
<dbReference type="InterPro" id="IPR005312">
    <property type="entry name" value="DUF1759"/>
</dbReference>
<feature type="compositionally biased region" description="Polar residues" evidence="1">
    <location>
        <begin position="29"/>
        <end position="54"/>
    </location>
</feature>
<dbReference type="EMBL" id="CACRXK020000150">
    <property type="protein sequence ID" value="CAB3978894.1"/>
    <property type="molecule type" value="Genomic_DNA"/>
</dbReference>
<evidence type="ECO:0000259" key="2">
    <source>
        <dbReference type="Pfam" id="PF18701"/>
    </source>
</evidence>
<organism evidence="3 4">
    <name type="scientific">Paramuricea clavata</name>
    <name type="common">Red gorgonian</name>
    <name type="synonym">Violescent sea-whip</name>
    <dbReference type="NCBI Taxonomy" id="317549"/>
    <lineage>
        <taxon>Eukaryota</taxon>
        <taxon>Metazoa</taxon>
        <taxon>Cnidaria</taxon>
        <taxon>Anthozoa</taxon>
        <taxon>Octocorallia</taxon>
        <taxon>Malacalcyonacea</taxon>
        <taxon>Plexauridae</taxon>
        <taxon>Paramuricea</taxon>
    </lineage>
</organism>
<dbReference type="Proteomes" id="UP001152795">
    <property type="component" value="Unassembled WGS sequence"/>
</dbReference>
<feature type="compositionally biased region" description="Basic and acidic residues" evidence="1">
    <location>
        <begin position="1"/>
        <end position="28"/>
    </location>
</feature>
<evidence type="ECO:0000313" key="3">
    <source>
        <dbReference type="EMBL" id="CAB3978894.1"/>
    </source>
</evidence>
<sequence>MSTKSRENWEPGNRAESRNSKQIEEHEQSSNAKGESTLHSGGSAHNTGGKTQQVLPADTKGTNGDDRRSRTLSQKAIQNAIQSTLTDLTREGKSLKAASESMNRVLSLGPLSKDFDIYLSSTRTSYMKYKDLLEELNSLLEKDKWGELSDQAYEHVSYGKDILDFAWKAINNATDRFKPPETAPSLSSRSTRRSVLSRASSSSSASARRRAMAEAAAAKKMAEFDRIMAERENERKLFEAEEELCLKQRRAQHDIEMAILAAEKAEAIANAKLHAIEQSIMKEELPYLLTKQRDLEVEDTESRTKVWVDTHSDSKHKPNLTDPNVDTLHHKPETTENTTELPPVTNQIAEGIQVANVNEHINDNRSKSIFTPKGFAGNPPIFTPSSPIPSPAAYQECIEGIAKTNERVVASLARQNLPKCHPEVFQGDATLFHPWKKSFNAMIHDANLNPNQEMAYLRNYTKGKVRELVDNYRKRQQSDPVITLRDLWTEMGRRFGNTAIITNSLLQRLQQSAKFNGRDKAKLQDFADVCMDVDNQINNLPGLACLNYASAIRPIVDNLPNFLRFKWEKKVVSYAEENNDDYPGFHIFAVMMQKQAKLKNHLNVSAGEAVPEHAKKNDKQGNGDRHTKVYRTETKDDDQSDERKHEKHCYYHVRKGHELLDCKAFIAKKFEEKMEWLKSVGLCFRCLCFRCLSGKHRAKDCKKEVKCTECSSTRHLVILHKEKQLKEKEDKEVNEEVKSKCTSVCRGNTGGLSCSKIVLVDVFTEDNPNAVHRAYAIVDEQSNASMITPNLADLLEVDTPKEKYLLSTCSSAKETKYGRRVSGIMVKSLNGTVVRLPKLIECDHIPQEKNEIPTPSMTKNFPHLHDITNEIPPLDDDAKIEILLGRDAPELLKVRESRNGPKGALGSETSTGLDSFWPDVSRSQDNEAALSREDRQFLDIAKKGIHKNDSGNWEMPLPFRSEKVMMPNNRKQALNRLNGLLRTFKRKPQMQEDYLKFMSKVIDRGHAEVVPNEELTEAQDVPPTEAHHSLENVSANRCYHPKNFGAVVRNEIHAFSDASKEAVGVAAYLKQLSQKGEVSVSLVFGQAKVAPIRPTSIPRLELCAAVLSTKAVKKIQTELDLKIDDVKFYTDSKVVLGYISNDARRFHVYVANRVQVIRDTSEPHQWNYVDTSTNPADLATRGTTAKGLIESDWLEGPTFLKMNQSNEPSIDEAASPIIDDITINENDPEVKVNAYVTSSTRETGLKSKRFERFSDWLKLQRAVSCLIAKIRNQKTNKDVRSLDDGQNVENEHRHPTSIDSNESAKIAIIKAVQNEVFADDISVLKRENKETECRDQLKEQRRALHVVLVKDRDLHRNDWSMGRVTESIKSEDGEVRKAKVVIFKEGSKKTVFRPISELILLISAPSEQ</sequence>